<dbReference type="InterPro" id="IPR002902">
    <property type="entry name" value="GNK2"/>
</dbReference>
<feature type="domain" description="Gnk2-homologous" evidence="4">
    <location>
        <begin position="537"/>
        <end position="645"/>
    </location>
</feature>
<protein>
    <recommendedName>
        <fullName evidence="4">Gnk2-homologous domain-containing protein</fullName>
    </recommendedName>
</protein>
<dbReference type="Pfam" id="PF26133">
    <property type="entry name" value="DUF8039"/>
    <property type="match status" value="1"/>
</dbReference>
<accession>A0AAD8QNP2</accession>
<dbReference type="PANTHER" id="PTHR33018:SF34">
    <property type="entry name" value="OS02G0472350 PROTEIN"/>
    <property type="match status" value="1"/>
</dbReference>
<keyword evidence="6" id="KW-1185">Reference proteome</keyword>
<reference evidence="5" key="1">
    <citation type="submission" date="2023-07" db="EMBL/GenBank/DDBJ databases">
        <title>A chromosome-level genome assembly of Lolium multiflorum.</title>
        <authorList>
            <person name="Chen Y."/>
            <person name="Copetti D."/>
            <person name="Kolliker R."/>
            <person name="Studer B."/>
        </authorList>
    </citation>
    <scope>NUCLEOTIDE SEQUENCE</scope>
    <source>
        <strain evidence="5">02402/16</strain>
        <tissue evidence="5">Leaf</tissue>
    </source>
</reference>
<dbReference type="InterPro" id="IPR038408">
    <property type="entry name" value="GNK2_sf"/>
</dbReference>
<dbReference type="InterPro" id="IPR058352">
    <property type="entry name" value="DUF8039"/>
</dbReference>
<comment type="caution">
    <text evidence="5">The sequence shown here is derived from an EMBL/GenBank/DDBJ whole genome shotgun (WGS) entry which is preliminary data.</text>
</comment>
<evidence type="ECO:0000256" key="1">
    <source>
        <dbReference type="ARBA" id="ARBA00022729"/>
    </source>
</evidence>
<sequence>MTEGQKNKVKEWTLKKMAIQFQTFKKNLWDKYKNEDPVFDDNLVKIKDHCAAFKDYKKLSTFVSRSKKNTENAAKKKLPHHLGSGGYKSAIPKWTAFENKLIDHGITPQTWDWPERSKFLFAHGAGLDPKTGLIVAKGKWKEKIEAIVPKLVDAIEKVGKGEYIPDRENDELTLALGNPEHVGRVRARPGLTMKEAWPDSADTYRSRSRKKKKDADIVTELLTRVEALERNQRAPDQPLFLQDPQADAAPSQRRSSVGSSHLDGCGGSYPVDYVTEKTDCELHMLIRTASVKVAVGYVYPSEDGAMHHHMPIPPGCVRVGVDEVVSGFEKVELDIPRGEDERTLADVKHGFALWPKKYVVLLQRPPTPTHEQQMPSTPPGGSPGEQPSPHLPERDPSVSPPSRDPPRKTASVKRNGGVCGNDGNYTDNSNYQSNLAVLAATLPTNASASPELFAQATAGEAPDAVHALALCRGDIVNTTACKDCIADSFQDAQQACSYSKGAVVYYDYGDGAKLSCLLGFSGDDGFLGPAASGITDTSTLFQSWNQETIIGDAGVVADIVHALLNRTATYAATSQSRFATVVMDSVNSPIRALYSLAQCTPDLSAGDCLACLQHLVRMVNATTSVLKGGRILVLRCNIRPVPWDGGSDMGHPQVQNRAALPL</sequence>
<gene>
    <name evidence="5" type="ORF">QYE76_028006</name>
</gene>
<organism evidence="5 6">
    <name type="scientific">Lolium multiflorum</name>
    <name type="common">Italian ryegrass</name>
    <name type="synonym">Lolium perenne subsp. multiflorum</name>
    <dbReference type="NCBI Taxonomy" id="4521"/>
    <lineage>
        <taxon>Eukaryota</taxon>
        <taxon>Viridiplantae</taxon>
        <taxon>Streptophyta</taxon>
        <taxon>Embryophyta</taxon>
        <taxon>Tracheophyta</taxon>
        <taxon>Spermatophyta</taxon>
        <taxon>Magnoliopsida</taxon>
        <taxon>Liliopsida</taxon>
        <taxon>Poales</taxon>
        <taxon>Poaceae</taxon>
        <taxon>BOP clade</taxon>
        <taxon>Pooideae</taxon>
        <taxon>Poodae</taxon>
        <taxon>Poeae</taxon>
        <taxon>Poeae Chloroplast Group 2 (Poeae type)</taxon>
        <taxon>Loliodinae</taxon>
        <taxon>Loliinae</taxon>
        <taxon>Lolium</taxon>
    </lineage>
</organism>
<feature type="region of interest" description="Disordered" evidence="3">
    <location>
        <begin position="367"/>
        <end position="425"/>
    </location>
</feature>
<keyword evidence="2" id="KW-0677">Repeat</keyword>
<evidence type="ECO:0000313" key="5">
    <source>
        <dbReference type="EMBL" id="KAK1604333.1"/>
    </source>
</evidence>
<dbReference type="Pfam" id="PF01657">
    <property type="entry name" value="Stress-antifung"/>
    <property type="match status" value="2"/>
</dbReference>
<dbReference type="EMBL" id="JAUUTY010000007">
    <property type="protein sequence ID" value="KAK1604333.1"/>
    <property type="molecule type" value="Genomic_DNA"/>
</dbReference>
<evidence type="ECO:0000256" key="3">
    <source>
        <dbReference type="SAM" id="MobiDB-lite"/>
    </source>
</evidence>
<dbReference type="PANTHER" id="PTHR33018">
    <property type="entry name" value="OS10G0338966 PROTEIN-RELATED"/>
    <property type="match status" value="1"/>
</dbReference>
<dbReference type="FunFam" id="3.30.430.20:FF:000004">
    <property type="entry name" value="Receptor-like serine-threonine protein kinase"/>
    <property type="match status" value="1"/>
</dbReference>
<feature type="region of interest" description="Disordered" evidence="3">
    <location>
        <begin position="233"/>
        <end position="262"/>
    </location>
</feature>
<proteinExistence type="predicted"/>
<dbReference type="AlphaFoldDB" id="A0AAD8QNP2"/>
<keyword evidence="1" id="KW-0732">Signal</keyword>
<evidence type="ECO:0000256" key="2">
    <source>
        <dbReference type="ARBA" id="ARBA00022737"/>
    </source>
</evidence>
<dbReference type="PROSITE" id="PS51473">
    <property type="entry name" value="GNK2"/>
    <property type="match status" value="2"/>
</dbReference>
<evidence type="ECO:0000259" key="4">
    <source>
        <dbReference type="PROSITE" id="PS51473"/>
    </source>
</evidence>
<dbReference type="CDD" id="cd23509">
    <property type="entry name" value="Gnk2-like"/>
    <property type="match status" value="2"/>
</dbReference>
<name>A0AAD8QNP2_LOLMU</name>
<dbReference type="Proteomes" id="UP001231189">
    <property type="component" value="Unassembled WGS sequence"/>
</dbReference>
<evidence type="ECO:0000313" key="6">
    <source>
        <dbReference type="Proteomes" id="UP001231189"/>
    </source>
</evidence>
<feature type="domain" description="Gnk2-homologous" evidence="4">
    <location>
        <begin position="413"/>
        <end position="525"/>
    </location>
</feature>
<dbReference type="Gene3D" id="3.30.430.20">
    <property type="entry name" value="Gnk2 domain, C-X8-C-X2-C motif"/>
    <property type="match status" value="2"/>
</dbReference>